<dbReference type="InterPro" id="IPR005225">
    <property type="entry name" value="Small_GTP-bd"/>
</dbReference>
<dbReference type="SUPFAM" id="SSF46785">
    <property type="entry name" value="Winged helix' DNA-binding domain"/>
    <property type="match status" value="1"/>
</dbReference>
<keyword evidence="2" id="KW-0963">Cytoplasm</keyword>
<sequence length="656" mass="68411">MSACELVECPVVVGTAGHVDHGKSALIEALTGKNPDRLEVERRRGMTTELGFGELVLPSGKLVGLVDVPGHAHYLRAMVQGATGVDVALLVVSAVEGVMPQTREHVRVLELLGVTHMVVALTMRDLADDETAELAELDVMDFLGDTVFADAPVVSVSSRTGAGIEDVRLALDTAIDSFLADAASRPVRPSLAPRLPIDRCFIIKGSGTIVTGTLHDAPVAVGDELVTSPAGVRCRVRAIQVHGDTLRALPGQRVALNIVGDGAADLPRGEALCGSGAEGSTLRLIARFTYLGREGTKPAPFESGARVHVMAGTAEVLGRIMLMEGEGPIEAGETRIVQVRLEERLPVRSGDGLIVLAFSPVALIGGGRVLLSRCRRSRDLSAGECALLGALDAGDRAAAVVAWLGLQCLPVPAAAVTRALDLSGAEAAALLHGTVSSGDAVALHAERSTEELYATPAVLDVALVALSDTLAAMHRVAPKQTGFTLGEVAHAAWPTAGEDVASVLVLEGCSRGVCAVDGAKVFDPHSAAAAMRVVREASQRIVTLLDEAGLDAPTLSEVGEQLHLDRDTMTRALRELSFNRSIVKIERDVALSAVAEAHAREVVTAAIEAAGGAATTSVLREALGVSRKRAISILEHLDAVRFTTLDKDAGGLRSLR</sequence>
<evidence type="ECO:0000313" key="7">
    <source>
        <dbReference type="EMBL" id="CUP08198.1"/>
    </source>
</evidence>
<dbReference type="Gene3D" id="2.40.30.10">
    <property type="entry name" value="Translation factors"/>
    <property type="match status" value="1"/>
</dbReference>
<dbReference type="InterPro" id="IPR009000">
    <property type="entry name" value="Transl_B-barrel_sf"/>
</dbReference>
<evidence type="ECO:0000256" key="3">
    <source>
        <dbReference type="ARBA" id="ARBA00022741"/>
    </source>
</evidence>
<dbReference type="GO" id="GO:0005525">
    <property type="term" value="F:GTP binding"/>
    <property type="evidence" value="ECO:0007669"/>
    <property type="project" value="UniProtKB-KW"/>
</dbReference>
<dbReference type="GO" id="GO:0005829">
    <property type="term" value="C:cytosol"/>
    <property type="evidence" value="ECO:0007669"/>
    <property type="project" value="TreeGrafter"/>
</dbReference>
<dbReference type="Gene3D" id="1.10.10.10">
    <property type="entry name" value="Winged helix-like DNA-binding domain superfamily/Winged helix DNA-binding domain"/>
    <property type="match status" value="1"/>
</dbReference>
<evidence type="ECO:0000259" key="6">
    <source>
        <dbReference type="PROSITE" id="PS51722"/>
    </source>
</evidence>
<dbReference type="GO" id="GO:0003723">
    <property type="term" value="F:RNA binding"/>
    <property type="evidence" value="ECO:0007669"/>
    <property type="project" value="InterPro"/>
</dbReference>
<dbReference type="CDD" id="cd04171">
    <property type="entry name" value="SelB"/>
    <property type="match status" value="1"/>
</dbReference>
<dbReference type="SUPFAM" id="SSF52540">
    <property type="entry name" value="P-loop containing nucleoside triphosphate hydrolases"/>
    <property type="match status" value="1"/>
</dbReference>
<dbReference type="InterPro" id="IPR000795">
    <property type="entry name" value="T_Tr_GTP-bd_dom"/>
</dbReference>
<dbReference type="GO" id="GO:0003746">
    <property type="term" value="F:translation elongation factor activity"/>
    <property type="evidence" value="ECO:0007669"/>
    <property type="project" value="InterPro"/>
</dbReference>
<dbReference type="InterPro" id="IPR009001">
    <property type="entry name" value="Transl_elong_EF1A/Init_IF2_C"/>
</dbReference>
<evidence type="ECO:0000313" key="8">
    <source>
        <dbReference type="Proteomes" id="UP000095454"/>
    </source>
</evidence>
<dbReference type="NCBIfam" id="TIGR00475">
    <property type="entry name" value="selB"/>
    <property type="match status" value="1"/>
</dbReference>
<dbReference type="Gene3D" id="1.10.10.2770">
    <property type="match status" value="1"/>
</dbReference>
<keyword evidence="4" id="KW-0648">Protein biosynthesis</keyword>
<organism evidence="7 8">
    <name type="scientific">Collinsella aerofaciens</name>
    <dbReference type="NCBI Taxonomy" id="74426"/>
    <lineage>
        <taxon>Bacteria</taxon>
        <taxon>Bacillati</taxon>
        <taxon>Actinomycetota</taxon>
        <taxon>Coriobacteriia</taxon>
        <taxon>Coriobacteriales</taxon>
        <taxon>Coriobacteriaceae</taxon>
        <taxon>Collinsella</taxon>
    </lineage>
</organism>
<dbReference type="InterPro" id="IPR004535">
    <property type="entry name" value="Transl_elong_SelB"/>
</dbReference>
<dbReference type="GO" id="GO:0001514">
    <property type="term" value="P:selenocysteine incorporation"/>
    <property type="evidence" value="ECO:0007669"/>
    <property type="project" value="InterPro"/>
</dbReference>
<dbReference type="InterPro" id="IPR036390">
    <property type="entry name" value="WH_DNA-bd_sf"/>
</dbReference>
<dbReference type="InterPro" id="IPR036388">
    <property type="entry name" value="WH-like_DNA-bd_sf"/>
</dbReference>
<dbReference type="Pfam" id="PF00009">
    <property type="entry name" value="GTP_EFTU"/>
    <property type="match status" value="1"/>
</dbReference>
<dbReference type="NCBIfam" id="TIGR00231">
    <property type="entry name" value="small_GTP"/>
    <property type="match status" value="1"/>
</dbReference>
<dbReference type="GO" id="GO:0003924">
    <property type="term" value="F:GTPase activity"/>
    <property type="evidence" value="ECO:0007669"/>
    <property type="project" value="InterPro"/>
</dbReference>
<dbReference type="EMBL" id="CZAQ01000014">
    <property type="protein sequence ID" value="CUP08198.1"/>
    <property type="molecule type" value="Genomic_DNA"/>
</dbReference>
<protein>
    <submittedName>
        <fullName evidence="7">SelB translation factor</fullName>
    </submittedName>
</protein>
<dbReference type="InterPro" id="IPR050055">
    <property type="entry name" value="EF-Tu_GTPase"/>
</dbReference>
<evidence type="ECO:0000256" key="2">
    <source>
        <dbReference type="ARBA" id="ARBA00022490"/>
    </source>
</evidence>
<proteinExistence type="predicted"/>
<feature type="domain" description="Tr-type G" evidence="6">
    <location>
        <begin position="8"/>
        <end position="179"/>
    </location>
</feature>
<dbReference type="SUPFAM" id="SSF50465">
    <property type="entry name" value="EF-Tu/eEF-1alpha/eIF2-gamma C-terminal domain"/>
    <property type="match status" value="1"/>
</dbReference>
<keyword evidence="5" id="KW-0342">GTP-binding</keyword>
<reference evidence="7 8" key="1">
    <citation type="submission" date="2015-09" db="EMBL/GenBank/DDBJ databases">
        <authorList>
            <consortium name="Pathogen Informatics"/>
        </authorList>
    </citation>
    <scope>NUCLEOTIDE SEQUENCE [LARGE SCALE GENOMIC DNA]</scope>
    <source>
        <strain evidence="7 8">2789STDY5834902</strain>
    </source>
</reference>
<dbReference type="PANTHER" id="PTHR43721:SF22">
    <property type="entry name" value="ELONGATION FACTOR TU, MITOCHONDRIAL"/>
    <property type="match status" value="1"/>
</dbReference>
<dbReference type="InterPro" id="IPR027417">
    <property type="entry name" value="P-loop_NTPase"/>
</dbReference>
<name>A0A174KEE2_9ACTN</name>
<dbReference type="Pfam" id="PF09107">
    <property type="entry name" value="WHD_3rd_SelB"/>
    <property type="match status" value="1"/>
</dbReference>
<dbReference type="SUPFAM" id="SSF50447">
    <property type="entry name" value="Translation proteins"/>
    <property type="match status" value="1"/>
</dbReference>
<dbReference type="InterPro" id="IPR057335">
    <property type="entry name" value="Beta-barrel_SelB"/>
</dbReference>
<dbReference type="Pfam" id="PF25461">
    <property type="entry name" value="Beta-barrel_SelB"/>
    <property type="match status" value="1"/>
</dbReference>
<dbReference type="PANTHER" id="PTHR43721">
    <property type="entry name" value="ELONGATION FACTOR TU-RELATED"/>
    <property type="match status" value="1"/>
</dbReference>
<dbReference type="AlphaFoldDB" id="A0A174KEE2"/>
<evidence type="ECO:0000256" key="4">
    <source>
        <dbReference type="ARBA" id="ARBA00022917"/>
    </source>
</evidence>
<keyword evidence="3" id="KW-0547">Nucleotide-binding</keyword>
<accession>A0A174KEE2</accession>
<evidence type="ECO:0000256" key="5">
    <source>
        <dbReference type="ARBA" id="ARBA00023134"/>
    </source>
</evidence>
<comment type="subcellular location">
    <subcellularLocation>
        <location evidence="1">Cytoplasm</location>
    </subcellularLocation>
</comment>
<dbReference type="Gene3D" id="3.40.50.300">
    <property type="entry name" value="P-loop containing nucleotide triphosphate hydrolases"/>
    <property type="match status" value="1"/>
</dbReference>
<evidence type="ECO:0000256" key="1">
    <source>
        <dbReference type="ARBA" id="ARBA00004496"/>
    </source>
</evidence>
<dbReference type="PRINTS" id="PR00315">
    <property type="entry name" value="ELONGATNFCT"/>
</dbReference>
<dbReference type="InterPro" id="IPR015191">
    <property type="entry name" value="SelB_WHD4"/>
</dbReference>
<dbReference type="Proteomes" id="UP000095454">
    <property type="component" value="Unassembled WGS sequence"/>
</dbReference>
<dbReference type="PROSITE" id="PS51722">
    <property type="entry name" value="G_TR_2"/>
    <property type="match status" value="1"/>
</dbReference>
<dbReference type="RefSeq" id="WP_055251600.1">
    <property type="nucleotide sequence ID" value="NZ_CABIXX010000014.1"/>
</dbReference>
<gene>
    <name evidence="7" type="primary">selB</name>
    <name evidence="7" type="ORF">ERS852514_01024</name>
</gene>